<dbReference type="EMBL" id="FQZA01000003">
    <property type="protein sequence ID" value="SHI86035.1"/>
    <property type="molecule type" value="Genomic_DNA"/>
</dbReference>
<dbReference type="RefSeq" id="WP_073127806.1">
    <property type="nucleotide sequence ID" value="NZ_FQZA01000003.1"/>
</dbReference>
<organism evidence="1 2">
    <name type="scientific">Palleronia salina</name>
    <dbReference type="NCBI Taxonomy" id="313368"/>
    <lineage>
        <taxon>Bacteria</taxon>
        <taxon>Pseudomonadati</taxon>
        <taxon>Pseudomonadota</taxon>
        <taxon>Alphaproteobacteria</taxon>
        <taxon>Rhodobacterales</taxon>
        <taxon>Roseobacteraceae</taxon>
        <taxon>Palleronia</taxon>
    </lineage>
</organism>
<evidence type="ECO:0000313" key="2">
    <source>
        <dbReference type="Proteomes" id="UP000184040"/>
    </source>
</evidence>
<protein>
    <recommendedName>
        <fullName evidence="3">Helix-turn-helix</fullName>
    </recommendedName>
</protein>
<evidence type="ECO:0000313" key="1">
    <source>
        <dbReference type="EMBL" id="SHI86035.1"/>
    </source>
</evidence>
<dbReference type="InterPro" id="IPR010982">
    <property type="entry name" value="Lambda_DNA-bd_dom_sf"/>
</dbReference>
<dbReference type="STRING" id="313368.SAMN04488012_103130"/>
<name>A0A1M6EKH3_9RHOB</name>
<dbReference type="GO" id="GO:0003677">
    <property type="term" value="F:DNA binding"/>
    <property type="evidence" value="ECO:0007669"/>
    <property type="project" value="InterPro"/>
</dbReference>
<reference evidence="1 2" key="1">
    <citation type="submission" date="2016-11" db="EMBL/GenBank/DDBJ databases">
        <authorList>
            <person name="Jaros S."/>
            <person name="Januszkiewicz K."/>
            <person name="Wedrychowicz H."/>
        </authorList>
    </citation>
    <scope>NUCLEOTIDE SEQUENCE [LARGE SCALE GENOMIC DNA]</scope>
    <source>
        <strain evidence="1 2">DSM 26892</strain>
    </source>
</reference>
<gene>
    <name evidence="1" type="ORF">SAMN04488012_103130</name>
</gene>
<dbReference type="SUPFAM" id="SSF47413">
    <property type="entry name" value="lambda repressor-like DNA-binding domains"/>
    <property type="match status" value="1"/>
</dbReference>
<sequence length="59" mass="6597">MGKTIRLSSEDAVQVWLLHWSGMYQHEIAAHFGVNQGRVSEVLNGHRHPGSEQSARMVA</sequence>
<accession>A0A1M6EKH3</accession>
<proteinExistence type="predicted"/>
<dbReference type="AlphaFoldDB" id="A0A1M6EKH3"/>
<keyword evidence="2" id="KW-1185">Reference proteome</keyword>
<dbReference type="Proteomes" id="UP000184040">
    <property type="component" value="Unassembled WGS sequence"/>
</dbReference>
<evidence type="ECO:0008006" key="3">
    <source>
        <dbReference type="Google" id="ProtNLM"/>
    </source>
</evidence>